<accession>A0A7J8ND83</accession>
<comment type="caution">
    <text evidence="2">The sequence shown here is derived from an EMBL/GenBank/DDBJ whole genome shotgun (WGS) entry which is preliminary data.</text>
</comment>
<evidence type="ECO:0000313" key="2">
    <source>
        <dbReference type="EMBL" id="MBA0574866.1"/>
    </source>
</evidence>
<protein>
    <recommendedName>
        <fullName evidence="1">RNase H type-1 domain-containing protein</fullName>
    </recommendedName>
</protein>
<dbReference type="Pfam" id="PF13456">
    <property type="entry name" value="RVT_3"/>
    <property type="match status" value="1"/>
</dbReference>
<organism evidence="2 3">
    <name type="scientific">Gossypium lobatum</name>
    <dbReference type="NCBI Taxonomy" id="34289"/>
    <lineage>
        <taxon>Eukaryota</taxon>
        <taxon>Viridiplantae</taxon>
        <taxon>Streptophyta</taxon>
        <taxon>Embryophyta</taxon>
        <taxon>Tracheophyta</taxon>
        <taxon>Spermatophyta</taxon>
        <taxon>Magnoliopsida</taxon>
        <taxon>eudicotyledons</taxon>
        <taxon>Gunneridae</taxon>
        <taxon>Pentapetalae</taxon>
        <taxon>rosids</taxon>
        <taxon>malvids</taxon>
        <taxon>Malvales</taxon>
        <taxon>Malvaceae</taxon>
        <taxon>Malvoideae</taxon>
        <taxon>Gossypium</taxon>
    </lineage>
</organism>
<feature type="domain" description="RNase H type-1" evidence="1">
    <location>
        <begin position="80"/>
        <end position="161"/>
    </location>
</feature>
<dbReference type="InterPro" id="IPR002156">
    <property type="entry name" value="RNaseH_domain"/>
</dbReference>
<sequence>MEELCGALLGRNDTFLAMGLIMPQVADGKVSAMPTKMRAKCKFEAVQSVMVPSPVDSAVDALANHHGLNKLMVFGKKIRLWDSNGMVVKCFTGFVHSLMDPCIAETFAIREALSWLRLHVDQVLLESDSLLTISALNHPRVDVSNFGLLIYDCLHLQLQFQQ</sequence>
<dbReference type="GO" id="GO:0004523">
    <property type="term" value="F:RNA-DNA hybrid ribonuclease activity"/>
    <property type="evidence" value="ECO:0007669"/>
    <property type="project" value="InterPro"/>
</dbReference>
<keyword evidence="3" id="KW-1185">Reference proteome</keyword>
<dbReference type="Proteomes" id="UP000593572">
    <property type="component" value="Unassembled WGS sequence"/>
</dbReference>
<dbReference type="EMBL" id="JABEZX010029338">
    <property type="protein sequence ID" value="MBA0574866.1"/>
    <property type="molecule type" value="Genomic_DNA"/>
</dbReference>
<dbReference type="GO" id="GO:0003676">
    <property type="term" value="F:nucleic acid binding"/>
    <property type="evidence" value="ECO:0007669"/>
    <property type="project" value="InterPro"/>
</dbReference>
<name>A0A7J8ND83_9ROSI</name>
<reference evidence="2 3" key="1">
    <citation type="journal article" date="2019" name="Genome Biol. Evol.">
        <title>Insights into the evolution of the New World diploid cottons (Gossypium, subgenus Houzingenia) based on genome sequencing.</title>
        <authorList>
            <person name="Grover C.E."/>
            <person name="Arick M.A. 2nd"/>
            <person name="Thrash A."/>
            <person name="Conover J.L."/>
            <person name="Sanders W.S."/>
            <person name="Peterson D.G."/>
            <person name="Frelichowski J.E."/>
            <person name="Scheffler J.A."/>
            <person name="Scheffler B.E."/>
            <person name="Wendel J.F."/>
        </authorList>
    </citation>
    <scope>NUCLEOTIDE SEQUENCE [LARGE SCALE GENOMIC DNA]</scope>
    <source>
        <strain evidence="2">157</strain>
        <tissue evidence="2">Leaf</tissue>
    </source>
</reference>
<evidence type="ECO:0000313" key="3">
    <source>
        <dbReference type="Proteomes" id="UP000593572"/>
    </source>
</evidence>
<gene>
    <name evidence="2" type="ORF">Golob_024977</name>
</gene>
<dbReference type="AlphaFoldDB" id="A0A7J8ND83"/>
<evidence type="ECO:0000259" key="1">
    <source>
        <dbReference type="Pfam" id="PF13456"/>
    </source>
</evidence>
<proteinExistence type="predicted"/>